<dbReference type="PANTHER" id="PTHR23113">
    <property type="entry name" value="GUANINE NUCLEOTIDE EXCHANGE FACTOR"/>
    <property type="match status" value="1"/>
</dbReference>
<name>A0A6A5CAB7_NAEFO</name>
<dbReference type="InterPro" id="IPR036047">
    <property type="entry name" value="F-box-like_dom_sf"/>
</dbReference>
<dbReference type="VEuPathDB" id="AmoebaDB:FDP41_007837"/>
<dbReference type="PROSITE" id="PS50009">
    <property type="entry name" value="RASGEF_CAT"/>
    <property type="match status" value="1"/>
</dbReference>
<dbReference type="InterPro" id="IPR023578">
    <property type="entry name" value="Ras_GEF_dom_sf"/>
</dbReference>
<evidence type="ECO:0000256" key="2">
    <source>
        <dbReference type="PROSITE-ProRule" id="PRU00168"/>
    </source>
</evidence>
<dbReference type="SUPFAM" id="SSF81383">
    <property type="entry name" value="F-box domain"/>
    <property type="match status" value="1"/>
</dbReference>
<dbReference type="RefSeq" id="XP_044568635.1">
    <property type="nucleotide sequence ID" value="XM_044711625.1"/>
</dbReference>
<evidence type="ECO:0000256" key="1">
    <source>
        <dbReference type="ARBA" id="ARBA00022658"/>
    </source>
</evidence>
<feature type="compositionally biased region" description="Polar residues" evidence="3">
    <location>
        <begin position="1"/>
        <end position="12"/>
    </location>
</feature>
<dbReference type="AlphaFoldDB" id="A0A6A5CAB7"/>
<gene>
    <name evidence="5" type="ORF">FDP41_007837</name>
</gene>
<dbReference type="InterPro" id="IPR036964">
    <property type="entry name" value="RASGEF_cat_dom_sf"/>
</dbReference>
<evidence type="ECO:0000259" key="4">
    <source>
        <dbReference type="PROSITE" id="PS50009"/>
    </source>
</evidence>
<accession>A0A6A5CAB7</accession>
<dbReference type="InterPro" id="IPR001895">
    <property type="entry name" value="RASGEF_cat_dom"/>
</dbReference>
<keyword evidence="1 2" id="KW-0344">Guanine-nucleotide releasing factor</keyword>
<proteinExistence type="predicted"/>
<dbReference type="SMART" id="SM00147">
    <property type="entry name" value="RasGEF"/>
    <property type="match status" value="1"/>
</dbReference>
<evidence type="ECO:0000313" key="6">
    <source>
        <dbReference type="Proteomes" id="UP000444721"/>
    </source>
</evidence>
<evidence type="ECO:0000256" key="3">
    <source>
        <dbReference type="SAM" id="MobiDB-lite"/>
    </source>
</evidence>
<sequence>MLPATDSVSPHPNLTVMESPPSSNPRSEQETQPVPHFVDQLPEEIMATITSFLPIGAMSSCLAVCTKWRAAVLKHLHICFPFSQDGKNNVIPFANKEFLHLESFREFNSFWLRVNESIFMDLGCKGKPTFIGGSLHNLLEKLIESVDESEMNDRDEFELSSIAVAVIAGVSGSLEFMTSQQRNQVLSGNLPQSMANSPSPPGPLLGSPISTGASITFPNLTSGESVETVDEEKSASALTEAPHSFQRSFLKTFESFLSKSNLCRMCFLYLIDLDKEQMVTKQPETQRKVVKLMKVLNMFIHYCIRMDPKDEENDDMIVLQFSQFLDLYLIHGGANEYSENPLNTVKYLKGIQIKHNLYKKLITLEEQKKKRQFKIINRISSSSSTTRSDIARETNIYTIGLSDLAKQLTILQFEHYKNLRPFEFIGFPWRKCANKCPSIVMNNKHFENVAKWVASEIVVPKDVHDRAKAFKFFIDLCFELFNYQNFETIFAISAGIMSASAFRLKLTRQEAGDEYEEKLEHLREIVSLRANFRMLRSLLESVKSEACIPYLGLFLSDLKNLHDTSNQLRKYIEKEKELSENGVTCVNWFTVLREYQIIHQLMFWKQKCEEKYQSLFEKDETIQIRIDQYLKQASSFEELYQISLKREPRQNN</sequence>
<dbReference type="EMBL" id="VFQX01000004">
    <property type="protein sequence ID" value="KAF0983922.1"/>
    <property type="molecule type" value="Genomic_DNA"/>
</dbReference>
<dbReference type="GO" id="GO:0007264">
    <property type="term" value="P:small GTPase-mediated signal transduction"/>
    <property type="evidence" value="ECO:0007669"/>
    <property type="project" value="InterPro"/>
</dbReference>
<dbReference type="PANTHER" id="PTHR23113:SF365">
    <property type="entry name" value="RAS-GEF DOMAIN-CONTAINING PROTEIN"/>
    <property type="match status" value="1"/>
</dbReference>
<dbReference type="OMA" id="HYCIRMD"/>
<dbReference type="OrthoDB" id="10254377at2759"/>
<keyword evidence="6" id="KW-1185">Reference proteome</keyword>
<dbReference type="VEuPathDB" id="AmoebaDB:NfTy_005480"/>
<dbReference type="GO" id="GO:0005085">
    <property type="term" value="F:guanyl-nucleotide exchange factor activity"/>
    <property type="evidence" value="ECO:0007669"/>
    <property type="project" value="UniProtKB-KW"/>
</dbReference>
<dbReference type="VEuPathDB" id="AmoebaDB:NF0018090"/>
<dbReference type="InterPro" id="IPR001810">
    <property type="entry name" value="F-box_dom"/>
</dbReference>
<dbReference type="Pfam" id="PF00617">
    <property type="entry name" value="RasGEF"/>
    <property type="match status" value="1"/>
</dbReference>
<dbReference type="InterPro" id="IPR008937">
    <property type="entry name" value="Ras-like_GEF"/>
</dbReference>
<feature type="compositionally biased region" description="Polar residues" evidence="3">
    <location>
        <begin position="20"/>
        <end position="32"/>
    </location>
</feature>
<dbReference type="Gene3D" id="1.20.1280.50">
    <property type="match status" value="1"/>
</dbReference>
<feature type="region of interest" description="Disordered" evidence="3">
    <location>
        <begin position="1"/>
        <end position="33"/>
    </location>
</feature>
<protein>
    <recommendedName>
        <fullName evidence="4">Ras-GEF domain-containing protein</fullName>
    </recommendedName>
</protein>
<reference evidence="5 6" key="1">
    <citation type="journal article" date="2019" name="Sci. Rep.">
        <title>Nanopore sequencing improves the draft genome of the human pathogenic amoeba Naegleria fowleri.</title>
        <authorList>
            <person name="Liechti N."/>
            <person name="Schurch N."/>
            <person name="Bruggmann R."/>
            <person name="Wittwer M."/>
        </authorList>
    </citation>
    <scope>NUCLEOTIDE SEQUENCE [LARGE SCALE GENOMIC DNA]</scope>
    <source>
        <strain evidence="5 6">ATCC 30894</strain>
    </source>
</reference>
<dbReference type="Proteomes" id="UP000444721">
    <property type="component" value="Unassembled WGS sequence"/>
</dbReference>
<comment type="caution">
    <text evidence="5">The sequence shown here is derived from an EMBL/GenBank/DDBJ whole genome shotgun (WGS) entry which is preliminary data.</text>
</comment>
<dbReference type="Pfam" id="PF12937">
    <property type="entry name" value="F-box-like"/>
    <property type="match status" value="1"/>
</dbReference>
<feature type="domain" description="Ras-GEF" evidence="4">
    <location>
        <begin position="400"/>
        <end position="649"/>
    </location>
</feature>
<dbReference type="SUPFAM" id="SSF48366">
    <property type="entry name" value="Ras GEF"/>
    <property type="match status" value="1"/>
</dbReference>
<dbReference type="Gene3D" id="1.10.840.10">
    <property type="entry name" value="Ras guanine-nucleotide exchange factors catalytic domain"/>
    <property type="match status" value="1"/>
</dbReference>
<organism evidence="5 6">
    <name type="scientific">Naegleria fowleri</name>
    <name type="common">Brain eating amoeba</name>
    <dbReference type="NCBI Taxonomy" id="5763"/>
    <lineage>
        <taxon>Eukaryota</taxon>
        <taxon>Discoba</taxon>
        <taxon>Heterolobosea</taxon>
        <taxon>Tetramitia</taxon>
        <taxon>Eutetramitia</taxon>
        <taxon>Vahlkampfiidae</taxon>
        <taxon>Naegleria</taxon>
    </lineage>
</organism>
<dbReference type="GeneID" id="68115055"/>
<evidence type="ECO:0000313" key="5">
    <source>
        <dbReference type="EMBL" id="KAF0983922.1"/>
    </source>
</evidence>